<dbReference type="AlphaFoldDB" id="A0A8D8NYL4"/>
<organism evidence="1">
    <name type="scientific">Culex pipiens</name>
    <name type="common">House mosquito</name>
    <dbReference type="NCBI Taxonomy" id="7175"/>
    <lineage>
        <taxon>Eukaryota</taxon>
        <taxon>Metazoa</taxon>
        <taxon>Ecdysozoa</taxon>
        <taxon>Arthropoda</taxon>
        <taxon>Hexapoda</taxon>
        <taxon>Insecta</taxon>
        <taxon>Pterygota</taxon>
        <taxon>Neoptera</taxon>
        <taxon>Endopterygota</taxon>
        <taxon>Diptera</taxon>
        <taxon>Nematocera</taxon>
        <taxon>Culicoidea</taxon>
        <taxon>Culicidae</taxon>
        <taxon>Culicinae</taxon>
        <taxon>Culicini</taxon>
        <taxon>Culex</taxon>
        <taxon>Culex</taxon>
    </lineage>
</organism>
<dbReference type="EMBL" id="HBUE01202286">
    <property type="protein sequence ID" value="CAG6530465.1"/>
    <property type="molecule type" value="Transcribed_RNA"/>
</dbReference>
<reference evidence="1" key="1">
    <citation type="submission" date="2021-05" db="EMBL/GenBank/DDBJ databases">
        <authorList>
            <person name="Alioto T."/>
            <person name="Alioto T."/>
            <person name="Gomez Garrido J."/>
        </authorList>
    </citation>
    <scope>NUCLEOTIDE SEQUENCE</scope>
</reference>
<accession>A0A8D8NYL4</accession>
<sequence length="146" mass="16840">MRYFSITLLGTVCSTFLLLSSFRPISFGNVVFLFVVNPFKNENELLSVSDVSAIFSVVLLVEQLDLQLFLVCSSNSFIPSLSVFFKQLRNVCRFKLKKIRKIYTLRTTSFGGLSKFWFKDSYSLGSTTVLVGWFMRLKFGWFYSLI</sequence>
<protein>
    <submittedName>
        <fullName evidence="1">(northern house mosquito) hypothetical protein</fullName>
    </submittedName>
</protein>
<proteinExistence type="predicted"/>
<evidence type="ECO:0000313" key="1">
    <source>
        <dbReference type="EMBL" id="CAG6582291.1"/>
    </source>
</evidence>
<name>A0A8D8NYL4_CULPI</name>
<dbReference type="EMBL" id="HBUE01046537">
    <property type="protein sequence ID" value="CAG6462865.1"/>
    <property type="molecule type" value="Transcribed_RNA"/>
</dbReference>
<dbReference type="EMBL" id="HBUE01308475">
    <property type="protein sequence ID" value="CAG6582291.1"/>
    <property type="molecule type" value="Transcribed_RNA"/>
</dbReference>